<dbReference type="Pfam" id="PF15515">
    <property type="entry name" value="MvaI_BcnI"/>
    <property type="match status" value="1"/>
</dbReference>
<gene>
    <name evidence="2" type="ordered locus">CLOAM0471</name>
</gene>
<accession>B0VGD3</accession>
<dbReference type="EMBL" id="CU466930">
    <property type="protein sequence ID" value="CAO80370.1"/>
    <property type="molecule type" value="Genomic_DNA"/>
</dbReference>
<sequence>MDGPVIISRWEQLLNICLIFGNLQVIEKNKDDFMVVVTKDDLIKKLRDIRNLGWIENLRVGNAGSIGNMLEDLLGIKENNLAIANAGEWELKTKRKNSSSLTTLLHNEPSPRKAGIVANLLLPFYGWQHQEAGHKYPNSELSFRQTICCKRFSDRGFTVELDRENEKIIIRFDASKIDPKHNDWLKKVDQRIGLGNLNPEPYWGFRDLSAHIGSKLTNCFFILVDVKKENGKEYLQYNDIKMLSNFSMNKFIDTFEDNLIYIDFDARTGHNHGTKFRIRETNLPLLYDNVTQI</sequence>
<proteinExistence type="predicted"/>
<dbReference type="AlphaFoldDB" id="B0VGD3"/>
<dbReference type="eggNOG" id="ENOG502Z9I9">
    <property type="taxonomic scope" value="Bacteria"/>
</dbReference>
<dbReference type="InterPro" id="IPR043004">
    <property type="entry name" value="MvaI_BcnI_cat"/>
</dbReference>
<evidence type="ECO:0000313" key="2">
    <source>
        <dbReference type="EMBL" id="CAO80370.1"/>
    </source>
</evidence>
<keyword evidence="3" id="KW-1185">Reference proteome</keyword>
<dbReference type="CDD" id="cd22339">
    <property type="entry name" value="NciI-like"/>
    <property type="match status" value="1"/>
</dbReference>
<reference evidence="2 3" key="1">
    <citation type="journal article" date="2008" name="J. Bacteriol.">
        <title>'Candidatus Cloacamonas acidaminovorans': genome sequence reconstruction provides a first glimpse of a new bacterial division.</title>
        <authorList>
            <person name="Pelletier E."/>
            <person name="Kreimeyer A."/>
            <person name="Bocs S."/>
            <person name="Rouy Z."/>
            <person name="Gyapay G."/>
            <person name="Chouari R."/>
            <person name="Riviere D."/>
            <person name="Ganesan A."/>
            <person name="Daegelen P."/>
            <person name="Sghir A."/>
            <person name="Cohen G.N."/>
            <person name="Medigue C."/>
            <person name="Weissenbach J."/>
            <person name="Le Paslier D."/>
        </authorList>
    </citation>
    <scope>NUCLEOTIDE SEQUENCE [LARGE SCALE GENOMIC DNA]</scope>
    <source>
        <strain evidence="3">Evry</strain>
    </source>
</reference>
<name>B0VGD3_CLOAI</name>
<dbReference type="InterPro" id="IPR043005">
    <property type="entry name" value="MvaI_BcnI_rec"/>
</dbReference>
<evidence type="ECO:0000259" key="1">
    <source>
        <dbReference type="Pfam" id="PF15515"/>
    </source>
</evidence>
<dbReference type="Gene3D" id="3.30.70.3570">
    <property type="entry name" value="MvaI/BcnI restriction endonuclease, recognition domain"/>
    <property type="match status" value="1"/>
</dbReference>
<dbReference type="Proteomes" id="UP000002019">
    <property type="component" value="Chromosome"/>
</dbReference>
<dbReference type="Gene3D" id="3.40.210.20">
    <property type="entry name" value="MvaI/BcnI restriction endonuclease, catalytic domain"/>
    <property type="match status" value="1"/>
</dbReference>
<feature type="domain" description="MvaI/BcnI restriction endonuclease" evidence="1">
    <location>
        <begin position="43"/>
        <end position="287"/>
    </location>
</feature>
<protein>
    <recommendedName>
        <fullName evidence="1">MvaI/BcnI restriction endonuclease domain-containing protein</fullName>
    </recommendedName>
</protein>
<dbReference type="KEGG" id="caci:CLOAM0471"/>
<dbReference type="InterPro" id="IPR029127">
    <property type="entry name" value="MvaI_BcnI"/>
</dbReference>
<dbReference type="HOGENOM" id="CLU_1141953_0_0_0"/>
<evidence type="ECO:0000313" key="3">
    <source>
        <dbReference type="Proteomes" id="UP000002019"/>
    </source>
</evidence>
<dbReference type="STRING" id="459349.CLOAM0471"/>
<dbReference type="REBASE" id="20274">
    <property type="entry name" value="CacGORF470P"/>
</dbReference>
<organism evidence="2 3">
    <name type="scientific">Cloacimonas acidaminovorans (strain Evry)</name>
    <dbReference type="NCBI Taxonomy" id="459349"/>
    <lineage>
        <taxon>Bacteria</taxon>
        <taxon>Pseudomonadati</taxon>
        <taxon>Candidatus Cloacimonadota</taxon>
        <taxon>Candidatus Cloacimonadia</taxon>
        <taxon>Candidatus Cloacimonadales</taxon>
        <taxon>Candidatus Cloacimonadaceae</taxon>
        <taxon>Candidatus Cloacimonas</taxon>
    </lineage>
</organism>